<reference evidence="21" key="1">
    <citation type="submission" date="2016-06" db="EMBL/GenBank/DDBJ databases">
        <authorList>
            <person name="Nascimento L."/>
            <person name="Pereira R.V."/>
            <person name="Martins L.F."/>
            <person name="Quaggio R.B."/>
            <person name="Silva A.M."/>
            <person name="Setubal J.C."/>
        </authorList>
    </citation>
    <scope>NUCLEOTIDE SEQUENCE [LARGE SCALE GENOMIC DNA]</scope>
</reference>
<dbReference type="InterPro" id="IPR008972">
    <property type="entry name" value="Cupredoxin"/>
</dbReference>
<evidence type="ECO:0000256" key="4">
    <source>
        <dbReference type="ARBA" id="ARBA00022660"/>
    </source>
</evidence>
<dbReference type="PROSITE" id="PS50999">
    <property type="entry name" value="COX2_TM"/>
    <property type="match status" value="1"/>
</dbReference>
<dbReference type="GO" id="GO:0020037">
    <property type="term" value="F:heme binding"/>
    <property type="evidence" value="ECO:0007669"/>
    <property type="project" value="InterPro"/>
</dbReference>
<accession>A0A1Y3PEK2</accession>
<dbReference type="InterPro" id="IPR009056">
    <property type="entry name" value="Cyt_c-like_dom"/>
</dbReference>
<dbReference type="InterPro" id="IPR045187">
    <property type="entry name" value="CcO_II"/>
</dbReference>
<comment type="similarity">
    <text evidence="2 14">Belongs to the cytochrome c oxidase subunit 2 family.</text>
</comment>
<feature type="transmembrane region" description="Helical" evidence="16">
    <location>
        <begin position="54"/>
        <end position="78"/>
    </location>
</feature>
<dbReference type="PANTHER" id="PTHR22888:SF10">
    <property type="entry name" value="CYTOCHROME C OXIDASE SUBUNIT 2"/>
    <property type="match status" value="1"/>
</dbReference>
<evidence type="ECO:0000256" key="7">
    <source>
        <dbReference type="ARBA" id="ARBA00022982"/>
    </source>
</evidence>
<dbReference type="Pfam" id="PF00116">
    <property type="entry name" value="COX2"/>
    <property type="match status" value="1"/>
</dbReference>
<dbReference type="GO" id="GO:0042773">
    <property type="term" value="P:ATP synthesis coupled electron transport"/>
    <property type="evidence" value="ECO:0007669"/>
    <property type="project" value="TreeGrafter"/>
</dbReference>
<dbReference type="GO" id="GO:0016491">
    <property type="term" value="F:oxidoreductase activity"/>
    <property type="evidence" value="ECO:0007669"/>
    <property type="project" value="InterPro"/>
</dbReference>
<dbReference type="InterPro" id="IPR036257">
    <property type="entry name" value="Cyt_c_oxidase_su2_TM_sf"/>
</dbReference>
<keyword evidence="4 14" id="KW-0679">Respiratory chain</keyword>
<evidence type="ECO:0000256" key="15">
    <source>
        <dbReference type="RuleBase" id="RU004024"/>
    </source>
</evidence>
<dbReference type="InterPro" id="IPR014222">
    <property type="entry name" value="Cyt_c_oxidase_su2"/>
</dbReference>
<dbReference type="PROSITE" id="PS51007">
    <property type="entry name" value="CYTC"/>
    <property type="match status" value="1"/>
</dbReference>
<evidence type="ECO:0000256" key="14">
    <source>
        <dbReference type="RuleBase" id="RU000456"/>
    </source>
</evidence>
<feature type="domain" description="Cytochrome oxidase subunit II copper A binding" evidence="17">
    <location>
        <begin position="132"/>
        <end position="244"/>
    </location>
</feature>
<dbReference type="NCBIfam" id="TIGR02866">
    <property type="entry name" value="CoxB"/>
    <property type="match status" value="1"/>
</dbReference>
<comment type="function">
    <text evidence="12 15">Subunits I and II form the functional core of the enzyme complex. Electrons originating in cytochrome c are transferred via heme a and Cu(A) to the binuclear center formed by heme a3 and Cu(B).</text>
</comment>
<dbReference type="GO" id="GO:0005886">
    <property type="term" value="C:plasma membrane"/>
    <property type="evidence" value="ECO:0007669"/>
    <property type="project" value="UniProtKB-SubCell"/>
</dbReference>
<evidence type="ECO:0000256" key="12">
    <source>
        <dbReference type="ARBA" id="ARBA00024688"/>
    </source>
</evidence>
<comment type="caution">
    <text evidence="20">The sequence shown here is derived from an EMBL/GenBank/DDBJ whole genome shotgun (WGS) entry which is preliminary data.</text>
</comment>
<sequence>MTIHVREENRFMRRRAIVFALLGLILVVLTGCQQQYEMSVFDTAGPVAKMQKDLIWLAIYIMSFVVAVVTVILIYVLIRYRKKPGDVEPPKQMEGSLLLEFIWVIVPIILLTILAIPTITTTFALDKVQAGENVIDVKVKGAQFWWEFEYPDYGIVTAQELHIPTGTKVNLYLETKDTLHAFWVPRLAGKTDLISGRTNFMWFEADKPGTYIGKCAELCGDGHGVMDFLVVAEEPEAFQRWVDNMKNPKTQPTSPLAEEGEKIFAQSCASCHAVTGTDFKGTAGPNLTGFGNRETVAGYLKKTDENLKKWIKNPEEVKPGSLMPAVPLKDEEIEALVAYLKDLK</sequence>
<keyword evidence="6 13" id="KW-0479">Metal-binding</keyword>
<dbReference type="AlphaFoldDB" id="A0A1Y3PEK2"/>
<evidence type="ECO:0000256" key="6">
    <source>
        <dbReference type="ARBA" id="ARBA00022723"/>
    </source>
</evidence>
<keyword evidence="3 14" id="KW-0813">Transport</keyword>
<comment type="catalytic activity">
    <reaction evidence="15">
        <text>4 Fe(II)-[cytochrome c] + O2 + 8 H(+)(in) = 4 Fe(III)-[cytochrome c] + 2 H2O + 4 H(+)(out)</text>
        <dbReference type="Rhea" id="RHEA:11436"/>
        <dbReference type="Rhea" id="RHEA-COMP:10350"/>
        <dbReference type="Rhea" id="RHEA-COMP:14399"/>
        <dbReference type="ChEBI" id="CHEBI:15377"/>
        <dbReference type="ChEBI" id="CHEBI:15378"/>
        <dbReference type="ChEBI" id="CHEBI:15379"/>
        <dbReference type="ChEBI" id="CHEBI:29033"/>
        <dbReference type="ChEBI" id="CHEBI:29034"/>
        <dbReference type="EC" id="7.1.1.9"/>
    </reaction>
</comment>
<organism evidence="20 21">
    <name type="scientific">Bacillus thermozeamaize</name>
    <dbReference type="NCBI Taxonomy" id="230954"/>
    <lineage>
        <taxon>Bacteria</taxon>
        <taxon>Bacillati</taxon>
        <taxon>Bacillota</taxon>
        <taxon>Bacilli</taxon>
        <taxon>Bacillales</taxon>
        <taxon>Bacillaceae</taxon>
        <taxon>Bacillus</taxon>
    </lineage>
</organism>
<dbReference type="Pfam" id="PF02790">
    <property type="entry name" value="COX2_TM"/>
    <property type="match status" value="1"/>
</dbReference>
<evidence type="ECO:0000256" key="1">
    <source>
        <dbReference type="ARBA" id="ARBA00004141"/>
    </source>
</evidence>
<dbReference type="CDD" id="cd04213">
    <property type="entry name" value="CuRO_CcO_Caa3_II"/>
    <property type="match status" value="1"/>
</dbReference>
<keyword evidence="8 16" id="KW-1133">Transmembrane helix</keyword>
<evidence type="ECO:0000256" key="8">
    <source>
        <dbReference type="ARBA" id="ARBA00022989"/>
    </source>
</evidence>
<proteinExistence type="inferred from homology"/>
<dbReference type="InterPro" id="IPR034236">
    <property type="entry name" value="CuRO_CcO_Caa3_II"/>
</dbReference>
<dbReference type="InterPro" id="IPR002429">
    <property type="entry name" value="CcO_II-like_C"/>
</dbReference>
<evidence type="ECO:0000256" key="2">
    <source>
        <dbReference type="ARBA" id="ARBA00007866"/>
    </source>
</evidence>
<dbReference type="GO" id="GO:0004129">
    <property type="term" value="F:cytochrome-c oxidase activity"/>
    <property type="evidence" value="ECO:0007669"/>
    <property type="project" value="UniProtKB-EC"/>
</dbReference>
<name>A0A1Y3PEK2_9BACI</name>
<evidence type="ECO:0000313" key="21">
    <source>
        <dbReference type="Proteomes" id="UP000196475"/>
    </source>
</evidence>
<feature type="transmembrane region" description="Helical" evidence="16">
    <location>
        <begin position="98"/>
        <end position="119"/>
    </location>
</feature>
<protein>
    <recommendedName>
        <fullName evidence="15">Cytochrome c oxidase subunit 2</fullName>
        <ecNumber evidence="15">7.1.1.9</ecNumber>
    </recommendedName>
</protein>
<dbReference type="PANTHER" id="PTHR22888">
    <property type="entry name" value="CYTOCHROME C OXIDASE, SUBUNIT II"/>
    <property type="match status" value="1"/>
</dbReference>
<dbReference type="PROSITE" id="PS50857">
    <property type="entry name" value="COX2_CUA"/>
    <property type="match status" value="1"/>
</dbReference>
<dbReference type="Gene3D" id="2.60.40.420">
    <property type="entry name" value="Cupredoxins - blue copper proteins"/>
    <property type="match status" value="1"/>
</dbReference>
<keyword evidence="9 13" id="KW-0408">Iron</keyword>
<keyword evidence="10 15" id="KW-0186">Copper</keyword>
<evidence type="ECO:0000256" key="3">
    <source>
        <dbReference type="ARBA" id="ARBA00022448"/>
    </source>
</evidence>
<evidence type="ECO:0000256" key="5">
    <source>
        <dbReference type="ARBA" id="ARBA00022692"/>
    </source>
</evidence>
<feature type="domain" description="Cytochrome oxidase subunit II transmembrane region profile" evidence="18">
    <location>
        <begin position="32"/>
        <end position="129"/>
    </location>
</feature>
<evidence type="ECO:0000256" key="13">
    <source>
        <dbReference type="PROSITE-ProRule" id="PRU00433"/>
    </source>
</evidence>
<evidence type="ECO:0000256" key="9">
    <source>
        <dbReference type="ARBA" id="ARBA00023004"/>
    </source>
</evidence>
<keyword evidence="7 14" id="KW-0249">Electron transport</keyword>
<evidence type="ECO:0000313" key="20">
    <source>
        <dbReference type="EMBL" id="OUM85740.1"/>
    </source>
</evidence>
<dbReference type="SUPFAM" id="SSF81464">
    <property type="entry name" value="Cytochrome c oxidase subunit II-like, transmembrane region"/>
    <property type="match status" value="1"/>
</dbReference>
<comment type="subcellular location">
    <subcellularLocation>
        <location evidence="14">Cell membrane</location>
        <topology evidence="14">Multi-pass membrane protein</topology>
    </subcellularLocation>
    <subcellularLocation>
        <location evidence="1">Membrane</location>
        <topology evidence="1">Multi-pass membrane protein</topology>
    </subcellularLocation>
</comment>
<dbReference type="InterPro" id="IPR011759">
    <property type="entry name" value="Cyt_c_oxidase_su2_TM_dom"/>
</dbReference>
<keyword evidence="13" id="KW-0349">Heme</keyword>
<evidence type="ECO:0000256" key="11">
    <source>
        <dbReference type="ARBA" id="ARBA00023136"/>
    </source>
</evidence>
<dbReference type="Pfam" id="PF00034">
    <property type="entry name" value="Cytochrom_C"/>
    <property type="match status" value="1"/>
</dbReference>
<dbReference type="SUPFAM" id="SSF49503">
    <property type="entry name" value="Cupredoxins"/>
    <property type="match status" value="1"/>
</dbReference>
<evidence type="ECO:0000256" key="10">
    <source>
        <dbReference type="ARBA" id="ARBA00023008"/>
    </source>
</evidence>
<dbReference type="Proteomes" id="UP000196475">
    <property type="component" value="Unassembled WGS sequence"/>
</dbReference>
<keyword evidence="5 14" id="KW-0812">Transmembrane</keyword>
<dbReference type="PROSITE" id="PS51257">
    <property type="entry name" value="PROKAR_LIPOPROTEIN"/>
    <property type="match status" value="1"/>
</dbReference>
<dbReference type="EC" id="7.1.1.9" evidence="15"/>
<keyword evidence="11 16" id="KW-0472">Membrane</keyword>
<feature type="domain" description="Cytochrome c" evidence="19">
    <location>
        <begin position="255"/>
        <end position="344"/>
    </location>
</feature>
<gene>
    <name evidence="20" type="ORF">BAA01_06280</name>
</gene>
<dbReference type="Gene3D" id="1.10.287.90">
    <property type="match status" value="1"/>
</dbReference>
<evidence type="ECO:0000259" key="18">
    <source>
        <dbReference type="PROSITE" id="PS50999"/>
    </source>
</evidence>
<evidence type="ECO:0000259" key="19">
    <source>
        <dbReference type="PROSITE" id="PS51007"/>
    </source>
</evidence>
<evidence type="ECO:0000256" key="16">
    <source>
        <dbReference type="SAM" id="Phobius"/>
    </source>
</evidence>
<dbReference type="EMBL" id="LZRT01000097">
    <property type="protein sequence ID" value="OUM85740.1"/>
    <property type="molecule type" value="Genomic_DNA"/>
</dbReference>
<evidence type="ECO:0000259" key="17">
    <source>
        <dbReference type="PROSITE" id="PS50857"/>
    </source>
</evidence>
<dbReference type="GO" id="GO:0005507">
    <property type="term" value="F:copper ion binding"/>
    <property type="evidence" value="ECO:0007669"/>
    <property type="project" value="InterPro"/>
</dbReference>
<comment type="cofactor">
    <cofactor evidence="15">
        <name>Cu cation</name>
        <dbReference type="ChEBI" id="CHEBI:23378"/>
    </cofactor>
    <text evidence="15">Binds a copper A center.</text>
</comment>